<dbReference type="PANTHER" id="PTHR12110:SF21">
    <property type="entry name" value="XYLOSE ISOMERASE-LIKE TIM BARREL DOMAIN-CONTAINING PROTEIN"/>
    <property type="match status" value="1"/>
</dbReference>
<comment type="caution">
    <text evidence="2">The sequence shown here is derived from an EMBL/GenBank/DDBJ whole genome shotgun (WGS) entry which is preliminary data.</text>
</comment>
<dbReference type="GO" id="GO:0016853">
    <property type="term" value="F:isomerase activity"/>
    <property type="evidence" value="ECO:0007669"/>
    <property type="project" value="UniProtKB-KW"/>
</dbReference>
<organism evidence="2 3">
    <name type="scientific">Microvirga arabica</name>
    <dbReference type="NCBI Taxonomy" id="1128671"/>
    <lineage>
        <taxon>Bacteria</taxon>
        <taxon>Pseudomonadati</taxon>
        <taxon>Pseudomonadota</taxon>
        <taxon>Alphaproteobacteria</taxon>
        <taxon>Hyphomicrobiales</taxon>
        <taxon>Methylobacteriaceae</taxon>
        <taxon>Microvirga</taxon>
    </lineage>
</organism>
<keyword evidence="2" id="KW-0413">Isomerase</keyword>
<dbReference type="InterPro" id="IPR036237">
    <property type="entry name" value="Xyl_isomerase-like_sf"/>
</dbReference>
<dbReference type="RefSeq" id="WP_377030306.1">
    <property type="nucleotide sequence ID" value="NZ_JBHOMY010000048.1"/>
</dbReference>
<evidence type="ECO:0000259" key="1">
    <source>
        <dbReference type="Pfam" id="PF01261"/>
    </source>
</evidence>
<dbReference type="Proteomes" id="UP001593940">
    <property type="component" value="Unassembled WGS sequence"/>
</dbReference>
<keyword evidence="3" id="KW-1185">Reference proteome</keyword>
<proteinExistence type="predicted"/>
<gene>
    <name evidence="2" type="ORF">ACETIH_16880</name>
</gene>
<dbReference type="InterPro" id="IPR013022">
    <property type="entry name" value="Xyl_isomerase-like_TIM-brl"/>
</dbReference>
<feature type="domain" description="Xylose isomerase-like TIM barrel" evidence="1">
    <location>
        <begin position="27"/>
        <end position="263"/>
    </location>
</feature>
<dbReference type="Gene3D" id="3.20.20.150">
    <property type="entry name" value="Divalent-metal-dependent TIM barrel enzymes"/>
    <property type="match status" value="1"/>
</dbReference>
<dbReference type="Pfam" id="PF01261">
    <property type="entry name" value="AP_endonuc_2"/>
    <property type="match status" value="1"/>
</dbReference>
<dbReference type="EMBL" id="JBHOMY010000048">
    <property type="protein sequence ID" value="MFC1458341.1"/>
    <property type="molecule type" value="Genomic_DNA"/>
</dbReference>
<evidence type="ECO:0000313" key="2">
    <source>
        <dbReference type="EMBL" id="MFC1458341.1"/>
    </source>
</evidence>
<dbReference type="InterPro" id="IPR050312">
    <property type="entry name" value="IolE/XylAMocC-like"/>
</dbReference>
<accession>A0ABV6YB17</accession>
<protein>
    <submittedName>
        <fullName evidence="2">Sugar phosphate isomerase/epimerase family protein</fullName>
    </submittedName>
</protein>
<dbReference type="SUPFAM" id="SSF51658">
    <property type="entry name" value="Xylose isomerase-like"/>
    <property type="match status" value="1"/>
</dbReference>
<name>A0ABV6YB17_9HYPH</name>
<dbReference type="PANTHER" id="PTHR12110">
    <property type="entry name" value="HYDROXYPYRUVATE ISOMERASE"/>
    <property type="match status" value="1"/>
</dbReference>
<reference evidence="2 3" key="1">
    <citation type="submission" date="2024-09" db="EMBL/GenBank/DDBJ databases">
        <title>Nodulacao em especies de Leguminosae Basais da Amazonia e Caracterizacao dos Rizobios e Bacterias Associadas aos Nodulos.</title>
        <authorList>
            <person name="Jambeiro I.C.A."/>
            <person name="Lopes I.S."/>
            <person name="Aguiar E.R.G.R."/>
            <person name="Santos A.F.J."/>
            <person name="Dos Santos J.M.F."/>
            <person name="Gross E."/>
        </authorList>
    </citation>
    <scope>NUCLEOTIDE SEQUENCE [LARGE SCALE GENOMIC DNA]</scope>
    <source>
        <strain evidence="2 3">BRUESC1165</strain>
    </source>
</reference>
<evidence type="ECO:0000313" key="3">
    <source>
        <dbReference type="Proteomes" id="UP001593940"/>
    </source>
</evidence>
<sequence length="281" mass="30568">MRVVPQRQRQLSVSNLAWPADKDDEALDLVAGLGFDGVELAPGKVFGNLNLVSLDDVRAYRRQVEDRGLMIPALQGILFGVQGAHLFESSASRERMIAHLYRVAEVAEALNAKVCVFGAPSLRDPGALSAPEALNVAIEFLRTIAPEYASRGVELCFEANPPLYQCRFVTETEEAFELVEQVNAPGVAMQLDTGTIFINAEDPAVIGRVQHRIGHVHVSEPNLLPIGTGGVDHGPLADEVRNSTYSGWISIEMKLTGDWRSALREAYNLVGTLYCETKGAA</sequence>